<proteinExistence type="predicted"/>
<dbReference type="Pfam" id="PF00534">
    <property type="entry name" value="Glycos_transf_1"/>
    <property type="match status" value="1"/>
</dbReference>
<comment type="caution">
    <text evidence="2">The sequence shown here is derived from an EMBL/GenBank/DDBJ whole genome shotgun (WGS) entry which is preliminary data.</text>
</comment>
<reference evidence="2 3" key="1">
    <citation type="journal article" date="2016" name="Nat. Commun.">
        <title>Thousands of microbial genomes shed light on interconnected biogeochemical processes in an aquifer system.</title>
        <authorList>
            <person name="Anantharaman K."/>
            <person name="Brown C.T."/>
            <person name="Hug L.A."/>
            <person name="Sharon I."/>
            <person name="Castelle C.J."/>
            <person name="Probst A.J."/>
            <person name="Thomas B.C."/>
            <person name="Singh A."/>
            <person name="Wilkins M.J."/>
            <person name="Karaoz U."/>
            <person name="Brodie E.L."/>
            <person name="Williams K.H."/>
            <person name="Hubbard S.S."/>
            <person name="Banfield J.F."/>
        </authorList>
    </citation>
    <scope>NUCLEOTIDE SEQUENCE [LARGE SCALE GENOMIC DNA]</scope>
</reference>
<evidence type="ECO:0000259" key="1">
    <source>
        <dbReference type="Pfam" id="PF00534"/>
    </source>
</evidence>
<dbReference type="STRING" id="1802701.A3A33_01510"/>
<dbReference type="CDD" id="cd03794">
    <property type="entry name" value="GT4_WbuB-like"/>
    <property type="match status" value="1"/>
</dbReference>
<dbReference type="Gene3D" id="3.40.50.2000">
    <property type="entry name" value="Glycogen Phosphorylase B"/>
    <property type="match status" value="2"/>
</dbReference>
<gene>
    <name evidence="2" type="ORF">A3A33_01510</name>
</gene>
<accession>A0A1F8GXG0</accession>
<sequence length="350" mass="40230">MTICYTGDYNPSYPRHRVIIRGLRESGVTVIEAPLPRKGFSKYIRLVRAMMRNRRADVFFFGYSDSRIVWLARIFTGKPILWDAFYSLYDNWVFDRKLARPGSLKANYYWFLDWICCRSATVVILDTDANIDYFRRTFHLPNKKFLRVLIGADDTVMVPRPKDPNEQRFIVEFHGNYIPVHGIEYIVQAAKLLEAQADIHFVMIGEGQEHEKILAMARESKLSNMTFYPLVPYEQLPVWIANADVCLGLLGDLDRSGRAIPNKVYEASAMERASINRDGPAIRELYTDGTDISYCRAGDAQDIADKILKLKNNPELRASIARNARELYMHNGTPRAVGAGIKNMLEKQYV</sequence>
<evidence type="ECO:0000313" key="3">
    <source>
        <dbReference type="Proteomes" id="UP000179047"/>
    </source>
</evidence>
<organism evidence="2 3">
    <name type="scientific">Candidatus Yanofskybacteria bacterium RIFCSPLOWO2_01_FULL_49_25</name>
    <dbReference type="NCBI Taxonomy" id="1802701"/>
    <lineage>
        <taxon>Bacteria</taxon>
        <taxon>Candidatus Yanofskyibacteriota</taxon>
    </lineage>
</organism>
<dbReference type="PANTHER" id="PTHR12526">
    <property type="entry name" value="GLYCOSYLTRANSFERASE"/>
    <property type="match status" value="1"/>
</dbReference>
<dbReference type="AlphaFoldDB" id="A0A1F8GXG0"/>
<dbReference type="Proteomes" id="UP000179047">
    <property type="component" value="Unassembled WGS sequence"/>
</dbReference>
<dbReference type="SUPFAM" id="SSF53756">
    <property type="entry name" value="UDP-Glycosyltransferase/glycogen phosphorylase"/>
    <property type="match status" value="1"/>
</dbReference>
<evidence type="ECO:0000313" key="2">
    <source>
        <dbReference type="EMBL" id="OGN29981.1"/>
    </source>
</evidence>
<dbReference type="GO" id="GO:0016757">
    <property type="term" value="F:glycosyltransferase activity"/>
    <property type="evidence" value="ECO:0007669"/>
    <property type="project" value="InterPro"/>
</dbReference>
<name>A0A1F8GXG0_9BACT</name>
<protein>
    <recommendedName>
        <fullName evidence="1">Glycosyl transferase family 1 domain-containing protein</fullName>
    </recommendedName>
</protein>
<feature type="domain" description="Glycosyl transferase family 1" evidence="1">
    <location>
        <begin position="163"/>
        <end position="326"/>
    </location>
</feature>
<dbReference type="InterPro" id="IPR001296">
    <property type="entry name" value="Glyco_trans_1"/>
</dbReference>
<dbReference type="EMBL" id="MGKP01000001">
    <property type="protein sequence ID" value="OGN29981.1"/>
    <property type="molecule type" value="Genomic_DNA"/>
</dbReference>